<dbReference type="Pfam" id="PF05918">
    <property type="entry name" value="API5"/>
    <property type="match status" value="1"/>
</dbReference>
<gene>
    <name evidence="1" type="ORF">MA16_Dca008961</name>
</gene>
<dbReference type="Proteomes" id="UP000233837">
    <property type="component" value="Unassembled WGS sequence"/>
</dbReference>
<evidence type="ECO:0000313" key="2">
    <source>
        <dbReference type="Proteomes" id="UP000233837"/>
    </source>
</evidence>
<reference evidence="1 2" key="1">
    <citation type="journal article" date="2016" name="Sci. Rep.">
        <title>The Dendrobium catenatum Lindl. genome sequence provides insights into polysaccharide synthase, floral development and adaptive evolution.</title>
        <authorList>
            <person name="Zhang G.Q."/>
            <person name="Xu Q."/>
            <person name="Bian C."/>
            <person name="Tsai W.C."/>
            <person name="Yeh C.M."/>
            <person name="Liu K.W."/>
            <person name="Yoshida K."/>
            <person name="Zhang L.S."/>
            <person name="Chang S.B."/>
            <person name="Chen F."/>
            <person name="Shi Y."/>
            <person name="Su Y.Y."/>
            <person name="Zhang Y.Q."/>
            <person name="Chen L.J."/>
            <person name="Yin Y."/>
            <person name="Lin M."/>
            <person name="Huang H."/>
            <person name="Deng H."/>
            <person name="Wang Z.W."/>
            <person name="Zhu S.L."/>
            <person name="Zhao X."/>
            <person name="Deng C."/>
            <person name="Niu S.C."/>
            <person name="Huang J."/>
            <person name="Wang M."/>
            <person name="Liu G.H."/>
            <person name="Yang H.J."/>
            <person name="Xiao X.J."/>
            <person name="Hsiao Y.Y."/>
            <person name="Wu W.L."/>
            <person name="Chen Y.Y."/>
            <person name="Mitsuda N."/>
            <person name="Ohme-Takagi M."/>
            <person name="Luo Y.B."/>
            <person name="Van de Peer Y."/>
            <person name="Liu Z.J."/>
        </authorList>
    </citation>
    <scope>NUCLEOTIDE SEQUENCE [LARGE SCALE GENOMIC DNA]</scope>
    <source>
        <tissue evidence="1">The whole plant</tissue>
    </source>
</reference>
<proteinExistence type="predicted"/>
<dbReference type="AlphaFoldDB" id="A0A2I0WRQ1"/>
<name>A0A2I0WRQ1_9ASPA</name>
<reference evidence="1 2" key="2">
    <citation type="journal article" date="2017" name="Nature">
        <title>The Apostasia genome and the evolution of orchids.</title>
        <authorList>
            <person name="Zhang G.Q."/>
            <person name="Liu K.W."/>
            <person name="Li Z."/>
            <person name="Lohaus R."/>
            <person name="Hsiao Y.Y."/>
            <person name="Niu S.C."/>
            <person name="Wang J.Y."/>
            <person name="Lin Y.C."/>
            <person name="Xu Q."/>
            <person name="Chen L.J."/>
            <person name="Yoshida K."/>
            <person name="Fujiwara S."/>
            <person name="Wang Z.W."/>
            <person name="Zhang Y.Q."/>
            <person name="Mitsuda N."/>
            <person name="Wang M."/>
            <person name="Liu G.H."/>
            <person name="Pecoraro L."/>
            <person name="Huang H.X."/>
            <person name="Xiao X.J."/>
            <person name="Lin M."/>
            <person name="Wu X.Y."/>
            <person name="Wu W.L."/>
            <person name="Chen Y.Y."/>
            <person name="Chang S.B."/>
            <person name="Sakamoto S."/>
            <person name="Ohme-Takagi M."/>
            <person name="Yagi M."/>
            <person name="Zeng S.J."/>
            <person name="Shen C.Y."/>
            <person name="Yeh C.M."/>
            <person name="Luo Y.B."/>
            <person name="Tsai W.C."/>
            <person name="Van de Peer Y."/>
            <person name="Liu Z.J."/>
        </authorList>
    </citation>
    <scope>NUCLEOTIDE SEQUENCE [LARGE SCALE GENOMIC DNA]</scope>
    <source>
        <tissue evidence="1">The whole plant</tissue>
    </source>
</reference>
<sequence>MQTPNSTNSLCGYKIVTGQPSDRLGEDFSDINKDFTERVILEWFIDEEKIGKVKLNSNQRVKGGERATDSIDEASERKMATVAASKAPVVTSDPIETTWSNYPDFQSNRKSVFELS</sequence>
<keyword evidence="2" id="KW-1185">Reference proteome</keyword>
<dbReference type="InterPro" id="IPR008383">
    <property type="entry name" value="API5"/>
</dbReference>
<protein>
    <submittedName>
        <fullName evidence="1">Uncharacterized protein</fullName>
    </submittedName>
</protein>
<evidence type="ECO:0000313" key="1">
    <source>
        <dbReference type="EMBL" id="PKU78336.1"/>
    </source>
</evidence>
<accession>A0A2I0WRQ1</accession>
<dbReference type="EMBL" id="KZ502458">
    <property type="protein sequence ID" value="PKU78336.1"/>
    <property type="molecule type" value="Genomic_DNA"/>
</dbReference>
<organism evidence="1 2">
    <name type="scientific">Dendrobium catenatum</name>
    <dbReference type="NCBI Taxonomy" id="906689"/>
    <lineage>
        <taxon>Eukaryota</taxon>
        <taxon>Viridiplantae</taxon>
        <taxon>Streptophyta</taxon>
        <taxon>Embryophyta</taxon>
        <taxon>Tracheophyta</taxon>
        <taxon>Spermatophyta</taxon>
        <taxon>Magnoliopsida</taxon>
        <taxon>Liliopsida</taxon>
        <taxon>Asparagales</taxon>
        <taxon>Orchidaceae</taxon>
        <taxon>Epidendroideae</taxon>
        <taxon>Malaxideae</taxon>
        <taxon>Dendrobiinae</taxon>
        <taxon>Dendrobium</taxon>
    </lineage>
</organism>